<dbReference type="EMBL" id="CM042885">
    <property type="protein sequence ID" value="KAI4366895.1"/>
    <property type="molecule type" value="Genomic_DNA"/>
</dbReference>
<proteinExistence type="predicted"/>
<comment type="caution">
    <text evidence="1">The sequence shown here is derived from an EMBL/GenBank/DDBJ whole genome shotgun (WGS) entry which is preliminary data.</text>
</comment>
<accession>A0ACB9QK64</accession>
<dbReference type="Proteomes" id="UP001057402">
    <property type="component" value="Chromosome 6"/>
</dbReference>
<sequence>MANTNTLSLRSILEKENILIGSNYLDWYRKLTIVLRHERKIYVLEDEPLKEPAPGASEDDQSYYSQYLEDALDVQCIMLSSMSPELQRQHENMSARKIDQHLRELFQESARVERYETSRALCRTMLVEGNPVGPHVLKMIRYIERLESLGSKLDQDLAVDLVLSSLPPSFS</sequence>
<protein>
    <submittedName>
        <fullName evidence="1">Uncharacterized protein</fullName>
    </submittedName>
</protein>
<organism evidence="1 2">
    <name type="scientific">Melastoma candidum</name>
    <dbReference type="NCBI Taxonomy" id="119954"/>
    <lineage>
        <taxon>Eukaryota</taxon>
        <taxon>Viridiplantae</taxon>
        <taxon>Streptophyta</taxon>
        <taxon>Embryophyta</taxon>
        <taxon>Tracheophyta</taxon>
        <taxon>Spermatophyta</taxon>
        <taxon>Magnoliopsida</taxon>
        <taxon>eudicotyledons</taxon>
        <taxon>Gunneridae</taxon>
        <taxon>Pentapetalae</taxon>
        <taxon>rosids</taxon>
        <taxon>malvids</taxon>
        <taxon>Myrtales</taxon>
        <taxon>Melastomataceae</taxon>
        <taxon>Melastomatoideae</taxon>
        <taxon>Melastomateae</taxon>
        <taxon>Melastoma</taxon>
    </lineage>
</organism>
<evidence type="ECO:0000313" key="1">
    <source>
        <dbReference type="EMBL" id="KAI4366895.1"/>
    </source>
</evidence>
<keyword evidence="2" id="KW-1185">Reference proteome</keyword>
<reference evidence="2" key="1">
    <citation type="journal article" date="2023" name="Front. Plant Sci.">
        <title>Chromosomal-level genome assembly of Melastoma candidum provides insights into trichome evolution.</title>
        <authorList>
            <person name="Zhong Y."/>
            <person name="Wu W."/>
            <person name="Sun C."/>
            <person name="Zou P."/>
            <person name="Liu Y."/>
            <person name="Dai S."/>
            <person name="Zhou R."/>
        </authorList>
    </citation>
    <scope>NUCLEOTIDE SEQUENCE [LARGE SCALE GENOMIC DNA]</scope>
</reference>
<gene>
    <name evidence="1" type="ORF">MLD38_022700</name>
</gene>
<name>A0ACB9QK64_9MYRT</name>
<evidence type="ECO:0000313" key="2">
    <source>
        <dbReference type="Proteomes" id="UP001057402"/>
    </source>
</evidence>